<accession>A0A9X4MX65</accession>
<sequence length="304" mass="35128">MSPNLENTEPEVDLFYVMKKIGDFFDYLGELTVRFIQFILRNIFIFIGLIVVGIILGYLLDSNKKDEYRHEIILSPNFDSSSYLYEKVASQQDKLDSIIVGIEVEPIIDVFGLLSSGSNNLEKGEFLSENNINISTHEPGNQTEIIYKLHKLTIKTDRRDTDGEIVSNYLNKLNQQPYFLKRQEIEQAHIINEIEEKRASIKNINNMFQKMGAADTVAKSDFNIEMYPELNGLIESKNYLLTNIEQLQISQVEKSKVFYDIARVQNIKDNTLSYMIIIPLVLILIYLLLVFFLGKYKKISARIS</sequence>
<proteinExistence type="predicted"/>
<dbReference type="Proteomes" id="UP001152599">
    <property type="component" value="Unassembled WGS sequence"/>
</dbReference>
<evidence type="ECO:0000313" key="3">
    <source>
        <dbReference type="Proteomes" id="UP001152599"/>
    </source>
</evidence>
<dbReference type="RefSeq" id="WP_304420201.1">
    <property type="nucleotide sequence ID" value="NZ_JANCMU010000001.1"/>
</dbReference>
<evidence type="ECO:0000256" key="1">
    <source>
        <dbReference type="SAM" id="Phobius"/>
    </source>
</evidence>
<feature type="transmembrane region" description="Helical" evidence="1">
    <location>
        <begin position="272"/>
        <end position="294"/>
    </location>
</feature>
<comment type="caution">
    <text evidence="2">The sequence shown here is derived from an EMBL/GenBank/DDBJ whole genome shotgun (WGS) entry which is preliminary data.</text>
</comment>
<reference evidence="2" key="1">
    <citation type="submission" date="2022-07" db="EMBL/GenBank/DDBJ databases">
        <title>Description and genome-wide analysis of Profundicola chukchiensis gen. nov., sp. nov., marine bacteria isolated from bottom sediments of the Chukchi Sea.</title>
        <authorList>
            <person name="Romanenko L."/>
            <person name="Otstavnykh N."/>
            <person name="Kurilenko V."/>
            <person name="Eremeev V."/>
            <person name="Velansky P."/>
            <person name="Mikhailov V."/>
            <person name="Isaeva M."/>
        </authorList>
    </citation>
    <scope>NUCLEOTIDE SEQUENCE</scope>
    <source>
        <strain evidence="2">KMM 9713</strain>
    </source>
</reference>
<evidence type="ECO:0000313" key="2">
    <source>
        <dbReference type="EMBL" id="MDG4945634.1"/>
    </source>
</evidence>
<keyword evidence="1" id="KW-0812">Transmembrane</keyword>
<dbReference type="AlphaFoldDB" id="A0A9X4MX65"/>
<feature type="transmembrane region" description="Helical" evidence="1">
    <location>
        <begin position="38"/>
        <end position="60"/>
    </location>
</feature>
<keyword evidence="3" id="KW-1185">Reference proteome</keyword>
<keyword evidence="1" id="KW-0472">Membrane</keyword>
<organism evidence="2 3">
    <name type="scientific">Profundicola chukchiensis</name>
    <dbReference type="NCBI Taxonomy" id="2961959"/>
    <lineage>
        <taxon>Bacteria</taxon>
        <taxon>Pseudomonadati</taxon>
        <taxon>Bacteroidota</taxon>
        <taxon>Flavobacteriia</taxon>
        <taxon>Flavobacteriales</taxon>
        <taxon>Weeksellaceae</taxon>
        <taxon>Profundicola</taxon>
    </lineage>
</organism>
<gene>
    <name evidence="2" type="ORF">NMK71_04340</name>
</gene>
<keyword evidence="1" id="KW-1133">Transmembrane helix</keyword>
<protein>
    <recommendedName>
        <fullName evidence="4">Chain length determinant protein</fullName>
    </recommendedName>
</protein>
<dbReference type="EMBL" id="JANCMU010000001">
    <property type="protein sequence ID" value="MDG4945634.1"/>
    <property type="molecule type" value="Genomic_DNA"/>
</dbReference>
<evidence type="ECO:0008006" key="4">
    <source>
        <dbReference type="Google" id="ProtNLM"/>
    </source>
</evidence>
<name>A0A9X4MX65_9FLAO</name>